<dbReference type="Proteomes" id="UP001202328">
    <property type="component" value="Unassembled WGS sequence"/>
</dbReference>
<dbReference type="SUPFAM" id="SSF52047">
    <property type="entry name" value="RNI-like"/>
    <property type="match status" value="1"/>
</dbReference>
<gene>
    <name evidence="2" type="ORF">MKW98_019087</name>
</gene>
<comment type="caution">
    <text evidence="2">The sequence shown here is derived from an EMBL/GenBank/DDBJ whole genome shotgun (WGS) entry which is preliminary data.</text>
</comment>
<dbReference type="InterPro" id="IPR032675">
    <property type="entry name" value="LRR_dom_sf"/>
</dbReference>
<protein>
    <recommendedName>
        <fullName evidence="1">F-box domain-containing protein</fullName>
    </recommendedName>
</protein>
<dbReference type="AlphaFoldDB" id="A0AAD4TL28"/>
<dbReference type="PANTHER" id="PTHR31900:SF30">
    <property type="entry name" value="SUPERFAMILY PROTEIN, PUTATIVE-RELATED"/>
    <property type="match status" value="1"/>
</dbReference>
<dbReference type="PANTHER" id="PTHR31900">
    <property type="entry name" value="F-BOX/RNI SUPERFAMILY PROTEIN-RELATED"/>
    <property type="match status" value="1"/>
</dbReference>
<reference evidence="2" key="1">
    <citation type="submission" date="2022-04" db="EMBL/GenBank/DDBJ databases">
        <title>A functionally conserved STORR gene fusion in Papaver species that diverged 16.8 million years ago.</title>
        <authorList>
            <person name="Catania T."/>
        </authorList>
    </citation>
    <scope>NUCLEOTIDE SEQUENCE</scope>
    <source>
        <strain evidence="2">S-188037</strain>
    </source>
</reference>
<dbReference type="Pfam" id="PF00646">
    <property type="entry name" value="F-box"/>
    <property type="match status" value="1"/>
</dbReference>
<dbReference type="Gene3D" id="3.80.10.10">
    <property type="entry name" value="Ribonuclease Inhibitor"/>
    <property type="match status" value="1"/>
</dbReference>
<dbReference type="InterPro" id="IPR001810">
    <property type="entry name" value="F-box_dom"/>
</dbReference>
<keyword evidence="3" id="KW-1185">Reference proteome</keyword>
<dbReference type="InterPro" id="IPR036047">
    <property type="entry name" value="F-box-like_dom_sf"/>
</dbReference>
<feature type="domain" description="F-box" evidence="1">
    <location>
        <begin position="14"/>
        <end position="64"/>
    </location>
</feature>
<evidence type="ECO:0000313" key="3">
    <source>
        <dbReference type="Proteomes" id="UP001202328"/>
    </source>
</evidence>
<dbReference type="SUPFAM" id="SSF81383">
    <property type="entry name" value="F-box domain"/>
    <property type="match status" value="1"/>
</dbReference>
<dbReference type="InterPro" id="IPR055357">
    <property type="entry name" value="LRR_At1g61320_AtMIF1"/>
</dbReference>
<dbReference type="PROSITE" id="PS50181">
    <property type="entry name" value="FBOX"/>
    <property type="match status" value="1"/>
</dbReference>
<dbReference type="CDD" id="cd22160">
    <property type="entry name" value="F-box_AtFBL13-like"/>
    <property type="match status" value="1"/>
</dbReference>
<accession>A0AAD4TL28</accession>
<dbReference type="InterPro" id="IPR050232">
    <property type="entry name" value="FBL13/AtMIF1-like"/>
</dbReference>
<dbReference type="EMBL" id="JAJJMB010001069">
    <property type="protein sequence ID" value="KAI3959497.1"/>
    <property type="molecule type" value="Genomic_DNA"/>
</dbReference>
<evidence type="ECO:0000259" key="1">
    <source>
        <dbReference type="PROSITE" id="PS50181"/>
    </source>
</evidence>
<dbReference type="Pfam" id="PF23622">
    <property type="entry name" value="LRR_At1g61320_AtMIF1"/>
    <property type="match status" value="1"/>
</dbReference>
<dbReference type="InterPro" id="IPR053781">
    <property type="entry name" value="F-box_AtFBL13-like"/>
</dbReference>
<dbReference type="Gene3D" id="1.20.1280.50">
    <property type="match status" value="1"/>
</dbReference>
<sequence length="482" mass="55869">MANKTRKIVTARGVDQISTLPDDVLVRILSLVPTEQAVLTSLLSKRWKFLWTSIPVLDFDYVRFSAKFDDDQKRRFLDFVEHVLFLHELEPLENLRLAFKISEFDDYLSKVSMLVRFAMRSNCLAIDLELSDPMRTLYPKDNEYTLPPCVFPHRSVSQLKLTCCKFIPSLYRGFTSVNVIKLRCVEIQKDSVYDLVSKCPRLEELHLVRCRIPSSFFELNAPESNLKCLVLQYCVGNEGLSFEHASIHIPTLLQFKYKGSFRSGYLSIYNSENVIEAELEIFRILHNEHQLLCKLLKGLQNVKSLTLFSYILEVLNINGGISLQTPFNNLKHLTIKLRMVDKELLGFVCLLRSSPYLESLCLSIDFDVYLLPKNEMLSAVYNVDEETVQQLHLLPPECVAHLMKIKIENFQGLKVEMEFVKLFLRSSLCLKEMVICMSSRYRFLKLNIGEERSKTLKKKKAKLIERLLAYKRASPDAQILLK</sequence>
<evidence type="ECO:0000313" key="2">
    <source>
        <dbReference type="EMBL" id="KAI3959497.1"/>
    </source>
</evidence>
<proteinExistence type="predicted"/>
<organism evidence="2 3">
    <name type="scientific">Papaver atlanticum</name>
    <dbReference type="NCBI Taxonomy" id="357466"/>
    <lineage>
        <taxon>Eukaryota</taxon>
        <taxon>Viridiplantae</taxon>
        <taxon>Streptophyta</taxon>
        <taxon>Embryophyta</taxon>
        <taxon>Tracheophyta</taxon>
        <taxon>Spermatophyta</taxon>
        <taxon>Magnoliopsida</taxon>
        <taxon>Ranunculales</taxon>
        <taxon>Papaveraceae</taxon>
        <taxon>Papaveroideae</taxon>
        <taxon>Papaver</taxon>
    </lineage>
</organism>
<name>A0AAD4TL28_9MAGN</name>